<reference evidence="2 3" key="1">
    <citation type="submission" date="2020-02" db="EMBL/GenBank/DDBJ databases">
        <title>Comparative genome analysis reveals the metabolism and evolution of the thermophilic archaeal genus Metallosphaera.</title>
        <authorList>
            <person name="Jiang C."/>
        </authorList>
    </citation>
    <scope>NUCLEOTIDE SEQUENCE [LARGE SCALE GENOMIC DNA]</scope>
    <source>
        <strain evidence="2 3">Ric-A</strain>
    </source>
</reference>
<dbReference type="Proteomes" id="UP000509301">
    <property type="component" value="Chromosome"/>
</dbReference>
<dbReference type="KEGG" id="mten:GWK48_07070"/>
<feature type="transmembrane region" description="Helical" evidence="1">
    <location>
        <begin position="67"/>
        <end position="88"/>
    </location>
</feature>
<evidence type="ECO:0000256" key="1">
    <source>
        <dbReference type="SAM" id="Phobius"/>
    </source>
</evidence>
<evidence type="ECO:0000313" key="3">
    <source>
        <dbReference type="Proteomes" id="UP000509301"/>
    </source>
</evidence>
<feature type="transmembrane region" description="Helical" evidence="1">
    <location>
        <begin position="15"/>
        <end position="34"/>
    </location>
</feature>
<accession>A0A6N0NTH2</accession>
<keyword evidence="1" id="KW-0812">Transmembrane</keyword>
<dbReference type="OrthoDB" id="33058at2157"/>
<evidence type="ECO:0000313" key="2">
    <source>
        <dbReference type="EMBL" id="QKR00164.1"/>
    </source>
</evidence>
<keyword evidence="1" id="KW-0472">Membrane</keyword>
<name>A0A6N0NTH2_9CREN</name>
<keyword evidence="1" id="KW-1133">Transmembrane helix</keyword>
<organism evidence="2 3">
    <name type="scientific">Metallosphaera tengchongensis</name>
    <dbReference type="NCBI Taxonomy" id="1532350"/>
    <lineage>
        <taxon>Archaea</taxon>
        <taxon>Thermoproteota</taxon>
        <taxon>Thermoprotei</taxon>
        <taxon>Sulfolobales</taxon>
        <taxon>Sulfolobaceae</taxon>
        <taxon>Metallosphaera</taxon>
    </lineage>
</organism>
<keyword evidence="3" id="KW-1185">Reference proteome</keyword>
<gene>
    <name evidence="2" type="ORF">GWK48_07070</name>
</gene>
<sequence length="98" mass="11320">MEVEKSKTKAKSYPLRRVIAPLVLSLFAIGWYQFSKVYLFNADNLALNQANFAIYVNPAQFQGYLEATTWICYTVVYVGLIMFWYSLVRYVESKEVGA</sequence>
<dbReference type="AlphaFoldDB" id="A0A6N0NTH2"/>
<dbReference type="RefSeq" id="WP_174630883.1">
    <property type="nucleotide sequence ID" value="NZ_CP049074.1"/>
</dbReference>
<protein>
    <submittedName>
        <fullName evidence="2">Uncharacterized protein</fullName>
    </submittedName>
</protein>
<dbReference type="EMBL" id="CP049074">
    <property type="protein sequence ID" value="QKR00164.1"/>
    <property type="molecule type" value="Genomic_DNA"/>
</dbReference>
<proteinExistence type="predicted"/>
<dbReference type="GeneID" id="55641697"/>